<dbReference type="PANTHER" id="PTHR24216">
    <property type="entry name" value="PAXILLIN-RELATED"/>
    <property type="match status" value="1"/>
</dbReference>
<feature type="region of interest" description="Disordered" evidence="4">
    <location>
        <begin position="444"/>
        <end position="500"/>
    </location>
</feature>
<gene>
    <name evidence="6" type="ORF">DL546_004316</name>
</gene>
<keyword evidence="1 3" id="KW-0479">Metal-binding</keyword>
<dbReference type="InterPro" id="IPR001781">
    <property type="entry name" value="Znf_LIM"/>
</dbReference>
<dbReference type="Gene3D" id="2.10.110.10">
    <property type="entry name" value="Cysteine Rich Protein"/>
    <property type="match status" value="2"/>
</dbReference>
<keyword evidence="2 3" id="KW-0862">Zinc</keyword>
<feature type="region of interest" description="Disordered" evidence="4">
    <location>
        <begin position="35"/>
        <end position="426"/>
    </location>
</feature>
<feature type="domain" description="LIM zinc-binding" evidence="5">
    <location>
        <begin position="501"/>
        <end position="564"/>
    </location>
</feature>
<accession>A0A420Y9E2</accession>
<evidence type="ECO:0000256" key="4">
    <source>
        <dbReference type="SAM" id="MobiDB-lite"/>
    </source>
</evidence>
<dbReference type="OrthoDB" id="1112565at2759"/>
<dbReference type="STRING" id="177199.A0A420Y9E2"/>
<sequence>MAGIPRDSGFMPTIKCSSCGREVEISMMGEHICETAREEVPPGSPPASVDKPMTDKLPRIMPPNLEISTADKSLAGQGQLTPVSMSSGSRGQSPKTPNGRLGGSRPEDYFSPRIATDSPTSQSNRRPGGYGGLGESETYDAEPLPPTTSKSTSNVLKRMNTIAPGPFDARRPSAPAGPFASARVTDIHERPGTSGSMRTPRGHGINGNGGFGPPQKTQIDLEPKPYGLTQRSDTFPRSSEPMIDPPARTPSAPGPRPDRWQQPSEKDVQGMPMMEDRFRRPSENTPRPPHPRPAVTRSQTTGGLGGMNAPQEFQPTNSYHTATNSMSSSYSRSSQSQRSGKPSQSSLESSPPRSIRSGFDQKSSDPSTLGNETLSKSPASLNKPFASVLAKRPPRPDRGGYDPRIAPAPKMSSPGQTLSPLASPEYELAQPAFDMSSRVDPAIQEPRREQPASQLAAPPERRYDMSPERMSPRSRPQYRPRDPAVRARSRPRDLPPPVSRGNCKSCGLAITGKSISSADGRLTGRYHKACFVCTTCQSPFSSSTFYVLDDKPYCELHYHSLNGSLCGGCGNGIEGQYLEDEKSRKHHPGCFRCGDCGIVLRDGYFEVGGKVLCEKDAWARLQANQNWARKGSSPVTLGLPGSSLGPNRGLGGGMRSGSFGQQGGGGYGRLGAPPPVMPRMEKRMTRLGMM</sequence>
<evidence type="ECO:0000259" key="5">
    <source>
        <dbReference type="PROSITE" id="PS50023"/>
    </source>
</evidence>
<evidence type="ECO:0000313" key="6">
    <source>
        <dbReference type="EMBL" id="RKU44390.1"/>
    </source>
</evidence>
<name>A0A420Y9E2_9PEZI</name>
<keyword evidence="3" id="KW-0440">LIM domain</keyword>
<reference evidence="6 7" key="1">
    <citation type="submission" date="2018-08" db="EMBL/GenBank/DDBJ databases">
        <title>Draft genome of the lignicolous fungus Coniochaeta pulveracea.</title>
        <authorList>
            <person name="Borstlap C.J."/>
            <person name="De Witt R.N."/>
            <person name="Botha A."/>
            <person name="Volschenk H."/>
        </authorList>
    </citation>
    <scope>NUCLEOTIDE SEQUENCE [LARGE SCALE GENOMIC DNA]</scope>
    <source>
        <strain evidence="6 7">CAB683</strain>
    </source>
</reference>
<comment type="caution">
    <text evidence="6">The sequence shown here is derived from an EMBL/GenBank/DDBJ whole genome shotgun (WGS) entry which is preliminary data.</text>
</comment>
<evidence type="ECO:0000256" key="1">
    <source>
        <dbReference type="ARBA" id="ARBA00022723"/>
    </source>
</evidence>
<dbReference type="PANTHER" id="PTHR24216:SF65">
    <property type="entry name" value="PAXILLIN-LIKE PROTEIN 1"/>
    <property type="match status" value="1"/>
</dbReference>
<keyword evidence="7" id="KW-1185">Reference proteome</keyword>
<dbReference type="PROSITE" id="PS00478">
    <property type="entry name" value="LIM_DOMAIN_1"/>
    <property type="match status" value="1"/>
</dbReference>
<dbReference type="PROSITE" id="PS50023">
    <property type="entry name" value="LIM_DOMAIN_2"/>
    <property type="match status" value="2"/>
</dbReference>
<dbReference type="SMART" id="SM00132">
    <property type="entry name" value="LIM"/>
    <property type="match status" value="2"/>
</dbReference>
<organism evidence="6 7">
    <name type="scientific">Coniochaeta pulveracea</name>
    <dbReference type="NCBI Taxonomy" id="177199"/>
    <lineage>
        <taxon>Eukaryota</taxon>
        <taxon>Fungi</taxon>
        <taxon>Dikarya</taxon>
        <taxon>Ascomycota</taxon>
        <taxon>Pezizomycotina</taxon>
        <taxon>Sordariomycetes</taxon>
        <taxon>Sordariomycetidae</taxon>
        <taxon>Coniochaetales</taxon>
        <taxon>Coniochaetaceae</taxon>
        <taxon>Coniochaeta</taxon>
    </lineage>
</organism>
<feature type="region of interest" description="Disordered" evidence="4">
    <location>
        <begin position="646"/>
        <end position="678"/>
    </location>
</feature>
<feature type="compositionally biased region" description="Gly residues" evidence="4">
    <location>
        <begin position="648"/>
        <end position="669"/>
    </location>
</feature>
<dbReference type="GO" id="GO:0030695">
    <property type="term" value="F:GTPase regulator activity"/>
    <property type="evidence" value="ECO:0007669"/>
    <property type="project" value="UniProtKB-ARBA"/>
</dbReference>
<feature type="compositionally biased region" description="Polar residues" evidence="4">
    <location>
        <begin position="360"/>
        <end position="380"/>
    </location>
</feature>
<dbReference type="EMBL" id="QVQW01000031">
    <property type="protein sequence ID" value="RKU44390.1"/>
    <property type="molecule type" value="Genomic_DNA"/>
</dbReference>
<feature type="compositionally biased region" description="Low complexity" evidence="4">
    <location>
        <begin position="325"/>
        <end position="357"/>
    </location>
</feature>
<dbReference type="CDD" id="cd08368">
    <property type="entry name" value="LIM"/>
    <property type="match status" value="1"/>
</dbReference>
<feature type="compositionally biased region" description="Polar residues" evidence="4">
    <location>
        <begin position="66"/>
        <end position="96"/>
    </location>
</feature>
<dbReference type="AlphaFoldDB" id="A0A420Y9E2"/>
<dbReference type="SUPFAM" id="SSF57716">
    <property type="entry name" value="Glucocorticoid receptor-like (DNA-binding domain)"/>
    <property type="match status" value="1"/>
</dbReference>
<feature type="compositionally biased region" description="Basic and acidic residues" evidence="4">
    <location>
        <begin position="479"/>
        <end position="493"/>
    </location>
</feature>
<evidence type="ECO:0000256" key="2">
    <source>
        <dbReference type="ARBA" id="ARBA00022833"/>
    </source>
</evidence>
<protein>
    <recommendedName>
        <fullName evidence="5">LIM zinc-binding domain-containing protein</fullName>
    </recommendedName>
</protein>
<feature type="compositionally biased region" description="Polar residues" evidence="4">
    <location>
        <begin position="311"/>
        <end position="324"/>
    </location>
</feature>
<dbReference type="CDD" id="cd09397">
    <property type="entry name" value="LIM1_UF1"/>
    <property type="match status" value="1"/>
</dbReference>
<proteinExistence type="predicted"/>
<evidence type="ECO:0000256" key="3">
    <source>
        <dbReference type="PROSITE-ProRule" id="PRU00125"/>
    </source>
</evidence>
<dbReference type="Proteomes" id="UP000275385">
    <property type="component" value="Unassembled WGS sequence"/>
</dbReference>
<feature type="compositionally biased region" description="Pro residues" evidence="4">
    <location>
        <begin position="243"/>
        <end position="255"/>
    </location>
</feature>
<evidence type="ECO:0000313" key="7">
    <source>
        <dbReference type="Proteomes" id="UP000275385"/>
    </source>
</evidence>
<feature type="domain" description="LIM zinc-binding" evidence="5">
    <location>
        <begin position="565"/>
        <end position="623"/>
    </location>
</feature>
<dbReference type="GO" id="GO:0046872">
    <property type="term" value="F:metal ion binding"/>
    <property type="evidence" value="ECO:0007669"/>
    <property type="project" value="UniProtKB-KW"/>
</dbReference>
<dbReference type="Pfam" id="PF00412">
    <property type="entry name" value="LIM"/>
    <property type="match status" value="2"/>
</dbReference>
<dbReference type="FunFam" id="2.10.110.10:FF:000105">
    <property type="entry name" value="Similar to LIM domain-containing protein"/>
    <property type="match status" value="1"/>
</dbReference>
<feature type="compositionally biased region" description="Basic and acidic residues" evidence="4">
    <location>
        <begin position="256"/>
        <end position="282"/>
    </location>
</feature>
<feature type="compositionally biased region" description="Basic and acidic residues" evidence="4">
    <location>
        <begin position="459"/>
        <end position="471"/>
    </location>
</feature>